<dbReference type="GO" id="GO:0009435">
    <property type="term" value="P:NAD+ biosynthetic process"/>
    <property type="evidence" value="ECO:0007669"/>
    <property type="project" value="UniProtKB-UniRule"/>
</dbReference>
<reference evidence="9" key="1">
    <citation type="journal article" date="2020" name="mSystems">
        <title>Genome- and Community-Level Interaction Insights into Carbon Utilization and Element Cycling Functions of Hydrothermarchaeota in Hydrothermal Sediment.</title>
        <authorList>
            <person name="Zhou Z."/>
            <person name="Liu Y."/>
            <person name="Xu W."/>
            <person name="Pan J."/>
            <person name="Luo Z.H."/>
            <person name="Li M."/>
        </authorList>
    </citation>
    <scope>NUCLEOTIDE SEQUENCE [LARGE SCALE GENOMIC DNA]</scope>
    <source>
        <strain evidence="9">SpSt-688</strain>
    </source>
</reference>
<evidence type="ECO:0000256" key="6">
    <source>
        <dbReference type="HAMAP-Rule" id="MF_01265"/>
    </source>
</evidence>
<dbReference type="Pfam" id="PF01958">
    <property type="entry name" value="Asp_DH_C"/>
    <property type="match status" value="1"/>
</dbReference>
<evidence type="ECO:0000259" key="7">
    <source>
        <dbReference type="Pfam" id="PF01958"/>
    </source>
</evidence>
<feature type="active site" evidence="6">
    <location>
        <position position="211"/>
    </location>
</feature>
<dbReference type="GO" id="GO:0050661">
    <property type="term" value="F:NADP binding"/>
    <property type="evidence" value="ECO:0007669"/>
    <property type="project" value="UniProtKB-UniRule"/>
</dbReference>
<dbReference type="InterPro" id="IPR036291">
    <property type="entry name" value="NAD(P)-bd_dom_sf"/>
</dbReference>
<comment type="miscellaneous">
    <text evidence="6">The iminoaspartate product is unstable in aqueous solution and can decompose to oxaloacetate and ammonia.</text>
</comment>
<dbReference type="SUPFAM" id="SSF55347">
    <property type="entry name" value="Glyceraldehyde-3-phosphate dehydrogenase-like, C-terminal domain"/>
    <property type="match status" value="1"/>
</dbReference>
<gene>
    <name evidence="6 9" type="primary">nadX</name>
    <name evidence="9" type="ORF">ENU64_00405</name>
</gene>
<dbReference type="SUPFAM" id="SSF51735">
    <property type="entry name" value="NAD(P)-binding Rossmann-fold domains"/>
    <property type="match status" value="1"/>
</dbReference>
<feature type="domain" description="Aspartate/homoserine dehydrogenase NAD-binding" evidence="8">
    <location>
        <begin position="8"/>
        <end position="123"/>
    </location>
</feature>
<dbReference type="InterPro" id="IPR011182">
    <property type="entry name" value="L-Asp_DH"/>
</dbReference>
<dbReference type="Pfam" id="PF03447">
    <property type="entry name" value="NAD_binding_3"/>
    <property type="match status" value="1"/>
</dbReference>
<dbReference type="PANTHER" id="PTHR31873">
    <property type="entry name" value="L-ASPARTATE DEHYDROGENASE-RELATED"/>
    <property type="match status" value="1"/>
</dbReference>
<dbReference type="PIRSF" id="PIRSF005227">
    <property type="entry name" value="Asp_dh_NAD_syn"/>
    <property type="match status" value="1"/>
</dbReference>
<comment type="catalytic activity">
    <reaction evidence="6">
        <text>L-aspartate + NAD(+) + H2O = oxaloacetate + NH4(+) + NADH + H(+)</text>
        <dbReference type="Rhea" id="RHEA:11788"/>
        <dbReference type="ChEBI" id="CHEBI:15377"/>
        <dbReference type="ChEBI" id="CHEBI:15378"/>
        <dbReference type="ChEBI" id="CHEBI:16452"/>
        <dbReference type="ChEBI" id="CHEBI:28938"/>
        <dbReference type="ChEBI" id="CHEBI:29991"/>
        <dbReference type="ChEBI" id="CHEBI:57540"/>
        <dbReference type="ChEBI" id="CHEBI:57945"/>
        <dbReference type="EC" id="1.4.1.21"/>
    </reaction>
</comment>
<dbReference type="InterPro" id="IPR002811">
    <property type="entry name" value="Asp_DH"/>
</dbReference>
<dbReference type="InterPro" id="IPR020626">
    <property type="entry name" value="Asp_DH_prok"/>
</dbReference>
<evidence type="ECO:0000256" key="3">
    <source>
        <dbReference type="ARBA" id="ARBA00022857"/>
    </source>
</evidence>
<evidence type="ECO:0000256" key="1">
    <source>
        <dbReference type="ARBA" id="ARBA00008331"/>
    </source>
</evidence>
<name>A0A7J3MWJ7_9CREN</name>
<feature type="binding site" evidence="6">
    <location>
        <position position="126"/>
    </location>
    <ligand>
        <name>NAD(+)</name>
        <dbReference type="ChEBI" id="CHEBI:57540"/>
    </ligand>
</feature>
<evidence type="ECO:0000256" key="5">
    <source>
        <dbReference type="ARBA" id="ARBA00023027"/>
    </source>
</evidence>
<dbReference type="Gene3D" id="3.40.50.720">
    <property type="entry name" value="NAD(P)-binding Rossmann-like Domain"/>
    <property type="match status" value="1"/>
</dbReference>
<proteinExistence type="inferred from homology"/>
<dbReference type="HAMAP" id="MF_01265">
    <property type="entry name" value="NadX"/>
    <property type="match status" value="1"/>
</dbReference>
<dbReference type="PANTHER" id="PTHR31873:SF6">
    <property type="entry name" value="ASPARTATE DEHYDROGENASE DOMAIN-CONTAINING PROTEIN"/>
    <property type="match status" value="1"/>
</dbReference>
<keyword evidence="4 6" id="KW-0560">Oxidoreductase</keyword>
<keyword evidence="5 6" id="KW-0520">NAD</keyword>
<protein>
    <recommendedName>
        <fullName evidence="6">L-aspartate dehydrogenase</fullName>
        <ecNumber evidence="6">1.4.1.21</ecNumber>
    </recommendedName>
</protein>
<feature type="binding site" evidence="6">
    <location>
        <position position="183"/>
    </location>
    <ligand>
        <name>NAD(+)</name>
        <dbReference type="ChEBI" id="CHEBI:57540"/>
    </ligand>
</feature>
<comment type="pathway">
    <text evidence="6">Cofactor biosynthesis; NAD(+) biosynthesis; iminoaspartate from L-aspartate (dehydrogenase route): step 1/1.</text>
</comment>
<evidence type="ECO:0000259" key="8">
    <source>
        <dbReference type="Pfam" id="PF03447"/>
    </source>
</evidence>
<comment type="similarity">
    <text evidence="1 6">Belongs to the L-aspartate dehydrogenase family.</text>
</comment>
<sequence>MIRVGLIGCGAIGSSIARVIDEDFDEVDLVAVFDRDINKALELVKKLKRFRPRVTSSIEEMLEQSIDLVIEAASPEAVERYIVDIVARGKSIVVLSSGAFLNRDLLQKTIQIAENTGARIYIPSGAIGGIDILKAASLLDINELVLTTRKNPKALGLDNIDKPLTIFEGDATEAVKRFPLNINIAATIALATNKTPIVKIIADPNTNENIHEIYAKGLFGEIRIEIRNKRIDEKSRSSLITVFSVLQLLKQLSRKNLTIGT</sequence>
<dbReference type="NCBIfam" id="NF009829">
    <property type="entry name" value="PRK13303.1-4"/>
    <property type="match status" value="1"/>
</dbReference>
<dbReference type="EC" id="1.4.1.21" evidence="6"/>
<keyword evidence="3 6" id="KW-0521">NADP</keyword>
<dbReference type="UniPathway" id="UPA00253">
    <property type="reaction ID" value="UER00456"/>
</dbReference>
<comment type="caution">
    <text evidence="9">The sequence shown here is derived from an EMBL/GenBank/DDBJ whole genome shotgun (WGS) entry which is preliminary data.</text>
</comment>
<dbReference type="InterPro" id="IPR022487">
    <property type="entry name" value="Asp_DH_arc"/>
</dbReference>
<accession>A0A7J3MWJ7</accession>
<dbReference type="AlphaFoldDB" id="A0A7J3MWJ7"/>
<dbReference type="GO" id="GO:0033735">
    <property type="term" value="F:aspartate dehydrogenase [NAD(P)+] activity"/>
    <property type="evidence" value="ECO:0007669"/>
    <property type="project" value="UniProtKB-EC"/>
</dbReference>
<evidence type="ECO:0000313" key="9">
    <source>
        <dbReference type="EMBL" id="HGT97876.1"/>
    </source>
</evidence>
<comment type="catalytic activity">
    <reaction evidence="6">
        <text>L-aspartate + NADP(+) + H2O = oxaloacetate + NH4(+) + NADPH + H(+)</text>
        <dbReference type="Rhea" id="RHEA:11784"/>
        <dbReference type="ChEBI" id="CHEBI:15377"/>
        <dbReference type="ChEBI" id="CHEBI:15378"/>
        <dbReference type="ChEBI" id="CHEBI:16452"/>
        <dbReference type="ChEBI" id="CHEBI:28938"/>
        <dbReference type="ChEBI" id="CHEBI:29991"/>
        <dbReference type="ChEBI" id="CHEBI:57783"/>
        <dbReference type="ChEBI" id="CHEBI:58349"/>
        <dbReference type="EC" id="1.4.1.21"/>
    </reaction>
</comment>
<evidence type="ECO:0000256" key="4">
    <source>
        <dbReference type="ARBA" id="ARBA00023002"/>
    </source>
</evidence>
<organism evidence="9">
    <name type="scientific">Ignisphaera aggregans</name>
    <dbReference type="NCBI Taxonomy" id="334771"/>
    <lineage>
        <taxon>Archaea</taxon>
        <taxon>Thermoproteota</taxon>
        <taxon>Thermoprotei</taxon>
        <taxon>Desulfurococcales</taxon>
        <taxon>Desulfurococcaceae</taxon>
        <taxon>Ignisphaera</taxon>
    </lineage>
</organism>
<dbReference type="GO" id="GO:0016639">
    <property type="term" value="F:oxidoreductase activity, acting on the CH-NH2 group of donors, NAD or NADP as acceptor"/>
    <property type="evidence" value="ECO:0007669"/>
    <property type="project" value="UniProtKB-UniRule"/>
</dbReference>
<dbReference type="NCBIfam" id="TIGR03855">
    <property type="entry name" value="NAD_NadX"/>
    <property type="match status" value="1"/>
</dbReference>
<comment type="function">
    <text evidence="6">Specifically catalyzes the NAD or NADP-dependent dehydrogenation of L-aspartate to iminoaspartate.</text>
</comment>
<dbReference type="EMBL" id="DTDH01000008">
    <property type="protein sequence ID" value="HGT97876.1"/>
    <property type="molecule type" value="Genomic_DNA"/>
</dbReference>
<keyword evidence="2 6" id="KW-0662">Pyridine nucleotide biosynthesis</keyword>
<dbReference type="GO" id="GO:0051287">
    <property type="term" value="F:NAD binding"/>
    <property type="evidence" value="ECO:0007669"/>
    <property type="project" value="UniProtKB-UniRule"/>
</dbReference>
<dbReference type="InterPro" id="IPR005106">
    <property type="entry name" value="Asp/hSer_DH_NAD-bd"/>
</dbReference>
<feature type="domain" description="Aspartate dehydrogenase" evidence="7">
    <location>
        <begin position="161"/>
        <end position="245"/>
    </location>
</feature>
<evidence type="ECO:0000256" key="2">
    <source>
        <dbReference type="ARBA" id="ARBA00022642"/>
    </source>
</evidence>
<dbReference type="Gene3D" id="3.30.360.10">
    <property type="entry name" value="Dihydrodipicolinate Reductase, domain 2"/>
    <property type="match status" value="1"/>
</dbReference>